<dbReference type="OrthoDB" id="10393640at2759"/>
<dbReference type="AlphaFoldDB" id="A0A9N9L4T0"/>
<dbReference type="Proteomes" id="UP000696280">
    <property type="component" value="Unassembled WGS sequence"/>
</dbReference>
<feature type="compositionally biased region" description="Polar residues" evidence="1">
    <location>
        <begin position="9"/>
        <end position="25"/>
    </location>
</feature>
<sequence>MPCDKHTTASHQWSSSDPGGTKSNPSEPFRILACEKLCGWVVPGDRLCHEVFSHRFKNAAMLRVHVKKVHGVVPIPTAWWPRDWEIVDAR</sequence>
<gene>
    <name evidence="2" type="ORF">HYFRA_00000454</name>
</gene>
<accession>A0A9N9L4T0</accession>
<feature type="region of interest" description="Disordered" evidence="1">
    <location>
        <begin position="1"/>
        <end position="25"/>
    </location>
</feature>
<evidence type="ECO:0000313" key="2">
    <source>
        <dbReference type="EMBL" id="CAG8958108.1"/>
    </source>
</evidence>
<reference evidence="2" key="1">
    <citation type="submission" date="2021-07" db="EMBL/GenBank/DDBJ databases">
        <authorList>
            <person name="Durling M."/>
        </authorList>
    </citation>
    <scope>NUCLEOTIDE SEQUENCE</scope>
</reference>
<proteinExistence type="predicted"/>
<name>A0A9N9L4T0_9HELO</name>
<comment type="caution">
    <text evidence="2">The sequence shown here is derived from an EMBL/GenBank/DDBJ whole genome shotgun (WGS) entry which is preliminary data.</text>
</comment>
<protein>
    <submittedName>
        <fullName evidence="2">Uncharacterized protein</fullName>
    </submittedName>
</protein>
<keyword evidence="3" id="KW-1185">Reference proteome</keyword>
<organism evidence="2 3">
    <name type="scientific">Hymenoscyphus fraxineus</name>
    <dbReference type="NCBI Taxonomy" id="746836"/>
    <lineage>
        <taxon>Eukaryota</taxon>
        <taxon>Fungi</taxon>
        <taxon>Dikarya</taxon>
        <taxon>Ascomycota</taxon>
        <taxon>Pezizomycotina</taxon>
        <taxon>Leotiomycetes</taxon>
        <taxon>Helotiales</taxon>
        <taxon>Helotiaceae</taxon>
        <taxon>Hymenoscyphus</taxon>
    </lineage>
</organism>
<evidence type="ECO:0000313" key="3">
    <source>
        <dbReference type="Proteomes" id="UP000696280"/>
    </source>
</evidence>
<dbReference type="EMBL" id="CAJVRL010000081">
    <property type="protein sequence ID" value="CAG8958108.1"/>
    <property type="molecule type" value="Genomic_DNA"/>
</dbReference>
<evidence type="ECO:0000256" key="1">
    <source>
        <dbReference type="SAM" id="MobiDB-lite"/>
    </source>
</evidence>